<comment type="caution">
    <text evidence="2">The sequence shown here is derived from an EMBL/GenBank/DDBJ whole genome shotgun (WGS) entry which is preliminary data.</text>
</comment>
<evidence type="ECO:0000313" key="4">
    <source>
        <dbReference type="Proteomes" id="UP000057043"/>
    </source>
</evidence>
<dbReference type="Proteomes" id="UP000057043">
    <property type="component" value="Unassembled WGS sequence"/>
</dbReference>
<reference evidence="3 4" key="2">
    <citation type="journal article" date="2015" name="MBio">
        <title>Genome-Resolved Metagenomic Analysis Reveals Roles for Candidate Phyla and Other Microbial Community Members in Biogeochemical Transformations in Oil Reservoirs.</title>
        <authorList>
            <person name="Hu P."/>
            <person name="Tom L."/>
            <person name="Singh A."/>
            <person name="Thomas B.C."/>
            <person name="Baker B.J."/>
            <person name="Piceno Y.M."/>
            <person name="Andersen G.L."/>
            <person name="Banfield J.F."/>
        </authorList>
    </citation>
    <scope>NUCLEOTIDE SEQUENCE [LARGE SCALE GENOMIC DNA]</scope>
    <source>
        <strain evidence="1">57_489</strain>
    </source>
</reference>
<reference evidence="2" key="1">
    <citation type="journal article" date="2015" name="MBio">
        <title>Genome-resolved metagenomic analysis reveals roles for candidate phyla and other microbial community members in biogeochemical transformations in oil reservoirs.</title>
        <authorList>
            <person name="Hu P."/>
            <person name="Tom L."/>
            <person name="Singh A."/>
            <person name="Thomas B.C."/>
            <person name="Baker B.J."/>
            <person name="Piceno Y.M."/>
            <person name="Andersen G.L."/>
            <person name="Banfield J.F."/>
        </authorList>
    </citation>
    <scope>NUCLEOTIDE SEQUENCE [LARGE SCALE GENOMIC DNA]</scope>
    <source>
        <strain evidence="2">56_747</strain>
    </source>
</reference>
<dbReference type="PATRIC" id="fig|301375.6.peg.2460"/>
<accession>A0A117MCH7</accession>
<sequence>MVDIEDIPPKLRWEIAAKSASSMPVAYDLFFRKALGERYEEIEMPIWIEAGREVGRLATALWLPADDAAGIVETMTIASKILFGPEFRGEMTEAAGDRAVGRIIGCPVLNRAMEMAMKPNRVLHACEVYVKSAVENLNPKYSQRFEKRMCAGDPF</sequence>
<name>A0A117MCH7_9EURY</name>
<dbReference type="AlphaFoldDB" id="A0A117MCH7"/>
<dbReference type="Proteomes" id="UP000053961">
    <property type="component" value="Unassembled WGS sequence"/>
</dbReference>
<gene>
    <name evidence="1" type="ORF">XD72_0082</name>
    <name evidence="2" type="ORF">XE07_1056</name>
</gene>
<proteinExistence type="predicted"/>
<evidence type="ECO:0000313" key="3">
    <source>
        <dbReference type="Proteomes" id="UP000053961"/>
    </source>
</evidence>
<dbReference type="EMBL" id="LGFT01000001">
    <property type="protein sequence ID" value="KUK45608.1"/>
    <property type="molecule type" value="Genomic_DNA"/>
</dbReference>
<organism evidence="2 3">
    <name type="scientific">Methanothrix harundinacea</name>
    <dbReference type="NCBI Taxonomy" id="301375"/>
    <lineage>
        <taxon>Archaea</taxon>
        <taxon>Methanobacteriati</taxon>
        <taxon>Methanobacteriota</taxon>
        <taxon>Stenosarchaea group</taxon>
        <taxon>Methanomicrobia</taxon>
        <taxon>Methanotrichales</taxon>
        <taxon>Methanotrichaceae</taxon>
        <taxon>Methanothrix</taxon>
    </lineage>
</organism>
<dbReference type="EMBL" id="LGHB01000012">
    <property type="protein sequence ID" value="KUK96489.1"/>
    <property type="molecule type" value="Genomic_DNA"/>
</dbReference>
<evidence type="ECO:0000313" key="2">
    <source>
        <dbReference type="EMBL" id="KUK96489.1"/>
    </source>
</evidence>
<protein>
    <submittedName>
        <fullName evidence="2">Uncharacterized protein</fullName>
    </submittedName>
</protein>
<evidence type="ECO:0000313" key="1">
    <source>
        <dbReference type="EMBL" id="KUK45608.1"/>
    </source>
</evidence>